<reference evidence="8 9" key="1">
    <citation type="submission" date="2020-04" db="EMBL/GenBank/DDBJ databases">
        <title>MicrobeNet Type strains.</title>
        <authorList>
            <person name="Nicholson A.C."/>
        </authorList>
    </citation>
    <scope>NUCLEOTIDE SEQUENCE [LARGE SCALE GENOMIC DNA]</scope>
    <source>
        <strain evidence="8 9">JCM 3332</strain>
    </source>
</reference>
<keyword evidence="4" id="KW-0274">FAD</keyword>
<comment type="similarity">
    <text evidence="2">Belongs to the acyl-CoA dehydrogenase family.</text>
</comment>
<dbReference type="RefSeq" id="WP_062975437.1">
    <property type="nucleotide sequence ID" value="NZ_JAAXOT010000007.1"/>
</dbReference>
<dbReference type="Proteomes" id="UP000570678">
    <property type="component" value="Unassembled WGS sequence"/>
</dbReference>
<dbReference type="Pfam" id="PF02771">
    <property type="entry name" value="Acyl-CoA_dh_N"/>
    <property type="match status" value="1"/>
</dbReference>
<dbReference type="InterPro" id="IPR009100">
    <property type="entry name" value="AcylCoA_DH/oxidase_NM_dom_sf"/>
</dbReference>
<organism evidence="8 9">
    <name type="scientific">Nocardia flavorosea</name>
    <dbReference type="NCBI Taxonomy" id="53429"/>
    <lineage>
        <taxon>Bacteria</taxon>
        <taxon>Bacillati</taxon>
        <taxon>Actinomycetota</taxon>
        <taxon>Actinomycetes</taxon>
        <taxon>Mycobacteriales</taxon>
        <taxon>Nocardiaceae</taxon>
        <taxon>Nocardia</taxon>
    </lineage>
</organism>
<dbReference type="InterPro" id="IPR037069">
    <property type="entry name" value="AcylCoA_DH/ox_N_sf"/>
</dbReference>
<evidence type="ECO:0000256" key="1">
    <source>
        <dbReference type="ARBA" id="ARBA00001974"/>
    </source>
</evidence>
<evidence type="ECO:0000259" key="7">
    <source>
        <dbReference type="Pfam" id="PF02771"/>
    </source>
</evidence>
<keyword evidence="9" id="KW-1185">Reference proteome</keyword>
<evidence type="ECO:0000313" key="9">
    <source>
        <dbReference type="Proteomes" id="UP000570678"/>
    </source>
</evidence>
<comment type="caution">
    <text evidence="8">The sequence shown here is derived from an EMBL/GenBank/DDBJ whole genome shotgun (WGS) entry which is preliminary data.</text>
</comment>
<dbReference type="Gene3D" id="2.40.110.10">
    <property type="entry name" value="Butyryl-CoA Dehydrogenase, subunit A, domain 2"/>
    <property type="match status" value="1"/>
</dbReference>
<dbReference type="Gene3D" id="1.10.540.10">
    <property type="entry name" value="Acyl-CoA dehydrogenase/oxidase, N-terminal domain"/>
    <property type="match status" value="1"/>
</dbReference>
<dbReference type="InterPro" id="IPR046373">
    <property type="entry name" value="Acyl-CoA_Oxase/DH_mid-dom_sf"/>
</dbReference>
<dbReference type="SUPFAM" id="SSF56645">
    <property type="entry name" value="Acyl-CoA dehydrogenase NM domain-like"/>
    <property type="match status" value="1"/>
</dbReference>
<gene>
    <name evidence="8" type="ORF">HGA15_15645</name>
</gene>
<keyword evidence="5" id="KW-0560">Oxidoreductase</keyword>
<proteinExistence type="inferred from homology"/>
<evidence type="ECO:0000256" key="2">
    <source>
        <dbReference type="ARBA" id="ARBA00009347"/>
    </source>
</evidence>
<evidence type="ECO:0000313" key="8">
    <source>
        <dbReference type="EMBL" id="NKY57560.1"/>
    </source>
</evidence>
<comment type="cofactor">
    <cofactor evidence="1">
        <name>FAD</name>
        <dbReference type="ChEBI" id="CHEBI:57692"/>
    </cofactor>
</comment>
<feature type="domain" description="Acyl-CoA dehydrogenase/oxidase C-terminal" evidence="6">
    <location>
        <begin position="234"/>
        <end position="375"/>
    </location>
</feature>
<evidence type="ECO:0000256" key="4">
    <source>
        <dbReference type="ARBA" id="ARBA00022827"/>
    </source>
</evidence>
<dbReference type="InterPro" id="IPR013786">
    <property type="entry name" value="AcylCoA_DH/ox_N"/>
</dbReference>
<evidence type="ECO:0000259" key="6">
    <source>
        <dbReference type="Pfam" id="PF00441"/>
    </source>
</evidence>
<dbReference type="InterPro" id="IPR009075">
    <property type="entry name" value="AcylCo_DH/oxidase_C"/>
</dbReference>
<evidence type="ECO:0000256" key="3">
    <source>
        <dbReference type="ARBA" id="ARBA00022630"/>
    </source>
</evidence>
<dbReference type="EMBL" id="JAAXOT010000007">
    <property type="protein sequence ID" value="NKY57560.1"/>
    <property type="molecule type" value="Genomic_DNA"/>
</dbReference>
<dbReference type="GO" id="GO:0003995">
    <property type="term" value="F:acyl-CoA dehydrogenase activity"/>
    <property type="evidence" value="ECO:0007669"/>
    <property type="project" value="TreeGrafter"/>
</dbReference>
<sequence length="382" mass="40071">MTLDVTADQRLFQQTAREFLAETVPVATVRALGEAETGFDRDWWRSATELGWTAMLVAEEYGGGSISGRPLTELTSVASELGRACAPGPFVTTNAVLAGLASAGHGFGDTIAGVAAGDQVIAWAVYEPGRGMEVMYAAGADSGARVTATPEGDGYRVNGIKDRVESGDQADFFLVTAHGPDGPVQLLVPADAPGVTVTPTWTLDLVRRTARIDFDGVVVPDTAATHTGPAATAAIRAQLHTAAVLTAAETVGATEVALESTLGWLNDRFTFGRPLASYQALKHRMADNKTWLEACRATATAAAAACDDDSATADEAVSVAKSYVGAKAPVIGQDCVQLHGGIGVTWEHDLHLYLRRIGLGRALYGTPEEHRRRITDLLVAAA</sequence>
<dbReference type="CDD" id="cd00567">
    <property type="entry name" value="ACAD"/>
    <property type="match status" value="1"/>
</dbReference>
<accession>A0A846YIS3</accession>
<dbReference type="SUPFAM" id="SSF47203">
    <property type="entry name" value="Acyl-CoA dehydrogenase C-terminal domain-like"/>
    <property type="match status" value="1"/>
</dbReference>
<keyword evidence="3" id="KW-0285">Flavoprotein</keyword>
<dbReference type="Gene3D" id="1.20.140.10">
    <property type="entry name" value="Butyryl-CoA Dehydrogenase, subunit A, domain 3"/>
    <property type="match status" value="1"/>
</dbReference>
<evidence type="ECO:0000256" key="5">
    <source>
        <dbReference type="ARBA" id="ARBA00023002"/>
    </source>
</evidence>
<feature type="domain" description="Acyl-CoA dehydrogenase/oxidase N-terminal" evidence="7">
    <location>
        <begin position="6"/>
        <end position="102"/>
    </location>
</feature>
<dbReference type="PANTHER" id="PTHR43884:SF20">
    <property type="entry name" value="ACYL-COA DEHYDROGENASE FADE28"/>
    <property type="match status" value="1"/>
</dbReference>
<protein>
    <submittedName>
        <fullName evidence="8">Acyl-CoA/acyl-ACP dehydrogenase</fullName>
    </submittedName>
</protein>
<dbReference type="AlphaFoldDB" id="A0A846YIS3"/>
<dbReference type="Pfam" id="PF00441">
    <property type="entry name" value="Acyl-CoA_dh_1"/>
    <property type="match status" value="1"/>
</dbReference>
<dbReference type="InterPro" id="IPR036250">
    <property type="entry name" value="AcylCo_DH-like_C"/>
</dbReference>
<name>A0A846YIS3_9NOCA</name>
<dbReference type="GO" id="GO:0050660">
    <property type="term" value="F:flavin adenine dinucleotide binding"/>
    <property type="evidence" value="ECO:0007669"/>
    <property type="project" value="InterPro"/>
</dbReference>
<dbReference type="PANTHER" id="PTHR43884">
    <property type="entry name" value="ACYL-COA DEHYDROGENASE"/>
    <property type="match status" value="1"/>
</dbReference>